<organism evidence="2">
    <name type="scientific">Rhizophora mucronata</name>
    <name type="common">Asiatic mangrove</name>
    <dbReference type="NCBI Taxonomy" id="61149"/>
    <lineage>
        <taxon>Eukaryota</taxon>
        <taxon>Viridiplantae</taxon>
        <taxon>Streptophyta</taxon>
        <taxon>Embryophyta</taxon>
        <taxon>Tracheophyta</taxon>
        <taxon>Spermatophyta</taxon>
        <taxon>Magnoliopsida</taxon>
        <taxon>eudicotyledons</taxon>
        <taxon>Gunneridae</taxon>
        <taxon>Pentapetalae</taxon>
        <taxon>rosids</taxon>
        <taxon>fabids</taxon>
        <taxon>Malpighiales</taxon>
        <taxon>Rhizophoraceae</taxon>
        <taxon>Rhizophora</taxon>
    </lineage>
</organism>
<keyword evidence="1" id="KW-0732">Signal</keyword>
<proteinExistence type="predicted"/>
<feature type="chain" id="PRO_5015134960" evidence="1">
    <location>
        <begin position="17"/>
        <end position="59"/>
    </location>
</feature>
<dbReference type="AlphaFoldDB" id="A0A2P2N6R6"/>
<protein>
    <submittedName>
        <fullName evidence="2">Uncharacterized protein</fullName>
    </submittedName>
</protein>
<evidence type="ECO:0000256" key="1">
    <source>
        <dbReference type="SAM" id="SignalP"/>
    </source>
</evidence>
<evidence type="ECO:0000313" key="2">
    <source>
        <dbReference type="EMBL" id="MBX38189.1"/>
    </source>
</evidence>
<dbReference type="EMBL" id="GGEC01057705">
    <property type="protein sequence ID" value="MBX38189.1"/>
    <property type="molecule type" value="Transcribed_RNA"/>
</dbReference>
<accession>A0A2P2N6R6</accession>
<name>A0A2P2N6R6_RHIMU</name>
<sequence length="59" mass="7021">MALLLFFFHFWDLCALLGWKKWCIIVNADMMINFVARYFHVHDAFKPVLHYVAIGIGYL</sequence>
<feature type="signal peptide" evidence="1">
    <location>
        <begin position="1"/>
        <end position="16"/>
    </location>
</feature>
<reference evidence="2" key="1">
    <citation type="submission" date="2018-02" db="EMBL/GenBank/DDBJ databases">
        <title>Rhizophora mucronata_Transcriptome.</title>
        <authorList>
            <person name="Meera S.P."/>
            <person name="Sreeshan A."/>
            <person name="Augustine A."/>
        </authorList>
    </citation>
    <scope>NUCLEOTIDE SEQUENCE</scope>
    <source>
        <tissue evidence="2">Leaf</tissue>
    </source>
</reference>